<feature type="transmembrane region" description="Helical" evidence="1">
    <location>
        <begin position="222"/>
        <end position="240"/>
    </location>
</feature>
<keyword evidence="3" id="KW-1185">Reference proteome</keyword>
<evidence type="ECO:0000313" key="3">
    <source>
        <dbReference type="Proteomes" id="UP001597326"/>
    </source>
</evidence>
<keyword evidence="1" id="KW-1133">Transmembrane helix</keyword>
<organism evidence="2 3">
    <name type="scientific">Luteococcus peritonei</name>
    <dbReference type="NCBI Taxonomy" id="88874"/>
    <lineage>
        <taxon>Bacteria</taxon>
        <taxon>Bacillati</taxon>
        <taxon>Actinomycetota</taxon>
        <taxon>Actinomycetes</taxon>
        <taxon>Propionibacteriales</taxon>
        <taxon>Propionibacteriaceae</taxon>
        <taxon>Luteococcus</taxon>
    </lineage>
</organism>
<feature type="transmembrane region" description="Helical" evidence="1">
    <location>
        <begin position="160"/>
        <end position="179"/>
    </location>
</feature>
<sequence length="241" mass="25989">MSASAIQVADPRLDGSVVPRASRYWGWVRAASLVMALVSAVAMLLLGQRVTDYSHLQQALASGRVNQVRVEGAFGHTTDLPAEATGTTQVRIVWRDGLLERVTEVQQYHPGDGMGEPVEGYPSITGEVEDALRDIDPQVSITWADPRSSWSNLAGFQGPVWIISLILLAAAGIVTLLLGGPEPRLATRWGWIWLLSSPLTLVVALAFLLVGCRGHQPGRRRLTGGWAFVLKLLLGGLGLIL</sequence>
<accession>A0ABW4RWJ9</accession>
<feature type="transmembrane region" description="Helical" evidence="1">
    <location>
        <begin position="191"/>
        <end position="210"/>
    </location>
</feature>
<reference evidence="3" key="1">
    <citation type="journal article" date="2019" name="Int. J. Syst. Evol. Microbiol.">
        <title>The Global Catalogue of Microorganisms (GCM) 10K type strain sequencing project: providing services to taxonomists for standard genome sequencing and annotation.</title>
        <authorList>
            <consortium name="The Broad Institute Genomics Platform"/>
            <consortium name="The Broad Institute Genome Sequencing Center for Infectious Disease"/>
            <person name="Wu L."/>
            <person name="Ma J."/>
        </authorList>
    </citation>
    <scope>NUCLEOTIDE SEQUENCE [LARGE SCALE GENOMIC DNA]</scope>
    <source>
        <strain evidence="3">CAIM 431</strain>
    </source>
</reference>
<evidence type="ECO:0000256" key="1">
    <source>
        <dbReference type="SAM" id="Phobius"/>
    </source>
</evidence>
<dbReference type="EMBL" id="JBHUFZ010000016">
    <property type="protein sequence ID" value="MFD1889988.1"/>
    <property type="molecule type" value="Genomic_DNA"/>
</dbReference>
<name>A0ABW4RWJ9_9ACTN</name>
<dbReference type="Proteomes" id="UP001597326">
    <property type="component" value="Unassembled WGS sequence"/>
</dbReference>
<protein>
    <recommendedName>
        <fullName evidence="4">DUF3592 domain-containing protein</fullName>
    </recommendedName>
</protein>
<dbReference type="RefSeq" id="WP_343872934.1">
    <property type="nucleotide sequence ID" value="NZ_BAAAIX010000013.1"/>
</dbReference>
<evidence type="ECO:0008006" key="4">
    <source>
        <dbReference type="Google" id="ProtNLM"/>
    </source>
</evidence>
<gene>
    <name evidence="2" type="ORF">ACFSCS_07260</name>
</gene>
<comment type="caution">
    <text evidence="2">The sequence shown here is derived from an EMBL/GenBank/DDBJ whole genome shotgun (WGS) entry which is preliminary data.</text>
</comment>
<proteinExistence type="predicted"/>
<keyword evidence="1" id="KW-0472">Membrane</keyword>
<evidence type="ECO:0000313" key="2">
    <source>
        <dbReference type="EMBL" id="MFD1889988.1"/>
    </source>
</evidence>
<feature type="transmembrane region" description="Helical" evidence="1">
    <location>
        <begin position="24"/>
        <end position="46"/>
    </location>
</feature>
<keyword evidence="1" id="KW-0812">Transmembrane</keyword>